<dbReference type="AlphaFoldDB" id="A0A830HLM2"/>
<dbReference type="GO" id="GO:0006384">
    <property type="term" value="P:transcription initiation at RNA polymerase III promoter"/>
    <property type="evidence" value="ECO:0007669"/>
    <property type="project" value="TreeGrafter"/>
</dbReference>
<organism evidence="6 7">
    <name type="scientific">Pycnococcus provasolii</name>
    <dbReference type="NCBI Taxonomy" id="41880"/>
    <lineage>
        <taxon>Eukaryota</taxon>
        <taxon>Viridiplantae</taxon>
        <taxon>Chlorophyta</taxon>
        <taxon>Pseudoscourfieldiophyceae</taxon>
        <taxon>Pseudoscourfieldiales</taxon>
        <taxon>Pycnococcaceae</taxon>
        <taxon>Pycnococcus</taxon>
    </lineage>
</organism>
<evidence type="ECO:0000256" key="2">
    <source>
        <dbReference type="ARBA" id="ARBA00009307"/>
    </source>
</evidence>
<dbReference type="OrthoDB" id="10256606at2759"/>
<evidence type="ECO:0000256" key="1">
    <source>
        <dbReference type="ARBA" id="ARBA00004123"/>
    </source>
</evidence>
<evidence type="ECO:0000259" key="5">
    <source>
        <dbReference type="Pfam" id="PF08292"/>
    </source>
</evidence>
<dbReference type="InterPro" id="IPR045113">
    <property type="entry name" value="Rpb7-like"/>
</dbReference>
<sequence>MFQVTEINARLAIHPNSFGTSFREAAADAVECKYLDTVVDNMGLVVALQSVDSVSHGEVLSDEGSALVDVKFRLCFFRPWVDEVIHGTIAHMGEYGVSVTLGFFDDIVVPSSLLPKPHEFRNEAWTWFFIDEKDGCTTEMPMELGDTVAVRVCSVRYRRRPPHSDASPAMQAANALNEQRLLGSGQHANTSRVFPPMEVVATMDVDGLGPVVWWREEDEEDEEEEA</sequence>
<dbReference type="Gene3D" id="2.40.50.140">
    <property type="entry name" value="Nucleic acid-binding proteins"/>
    <property type="match status" value="1"/>
</dbReference>
<dbReference type="SUPFAM" id="SSF50249">
    <property type="entry name" value="Nucleic acid-binding proteins"/>
    <property type="match status" value="1"/>
</dbReference>
<name>A0A830HLM2_9CHLO</name>
<gene>
    <name evidence="6" type="ORF">PPROV_000652000</name>
</gene>
<feature type="domain" description="RNA polymerase III subunit Rpc25" evidence="5">
    <location>
        <begin position="83"/>
        <end position="214"/>
    </location>
</feature>
<reference evidence="6" key="1">
    <citation type="submission" date="2020-10" db="EMBL/GenBank/DDBJ databases">
        <title>Unveiling of a novel bifunctional photoreceptor, Dualchrome1, isolated from a cosmopolitan green alga.</title>
        <authorList>
            <person name="Suzuki S."/>
            <person name="Kawachi M."/>
        </authorList>
    </citation>
    <scope>NUCLEOTIDE SEQUENCE</scope>
    <source>
        <strain evidence="6">NIES 2893</strain>
    </source>
</reference>
<dbReference type="Proteomes" id="UP000660262">
    <property type="component" value="Unassembled WGS sequence"/>
</dbReference>
<dbReference type="InterPro" id="IPR012340">
    <property type="entry name" value="NA-bd_OB-fold"/>
</dbReference>
<keyword evidence="4" id="KW-0804">Transcription</keyword>
<accession>A0A830HLM2</accession>
<proteinExistence type="inferred from homology"/>
<protein>
    <recommendedName>
        <fullName evidence="5">RNA polymerase III subunit Rpc25 domain-containing protein</fullName>
    </recommendedName>
</protein>
<dbReference type="InterPro" id="IPR036898">
    <property type="entry name" value="RNA_pol_Rpb7-like_N_sf"/>
</dbReference>
<comment type="subcellular location">
    <subcellularLocation>
        <location evidence="1">Nucleus</location>
    </subcellularLocation>
</comment>
<dbReference type="EMBL" id="BNJQ01000018">
    <property type="protein sequence ID" value="GHP07778.1"/>
    <property type="molecule type" value="Genomic_DNA"/>
</dbReference>
<dbReference type="GO" id="GO:0005666">
    <property type="term" value="C:RNA polymerase III complex"/>
    <property type="evidence" value="ECO:0007669"/>
    <property type="project" value="TreeGrafter"/>
</dbReference>
<keyword evidence="3" id="KW-0240">DNA-directed RNA polymerase</keyword>
<evidence type="ECO:0000313" key="7">
    <source>
        <dbReference type="Proteomes" id="UP000660262"/>
    </source>
</evidence>
<dbReference type="Gene3D" id="3.30.1490.120">
    <property type="entry name" value="RNA polymerase Rpb7-like, N-terminal domain"/>
    <property type="match status" value="1"/>
</dbReference>
<evidence type="ECO:0000313" key="6">
    <source>
        <dbReference type="EMBL" id="GHP07778.1"/>
    </source>
</evidence>
<dbReference type="PANTHER" id="PTHR12709">
    <property type="entry name" value="DNA-DIRECTED RNA POLYMERASE II, III"/>
    <property type="match status" value="1"/>
</dbReference>
<evidence type="ECO:0000256" key="3">
    <source>
        <dbReference type="ARBA" id="ARBA00022478"/>
    </source>
</evidence>
<comment type="similarity">
    <text evidence="2">Belongs to the eukaryotic RPB7/RPC8 RNA polymerase subunit family.</text>
</comment>
<keyword evidence="7" id="KW-1185">Reference proteome</keyword>
<dbReference type="SUPFAM" id="SSF88798">
    <property type="entry name" value="N-terminal, heterodimerisation domain of RBP7 (RpoE)"/>
    <property type="match status" value="1"/>
</dbReference>
<dbReference type="InterPro" id="IPR013238">
    <property type="entry name" value="RNA_pol_III_Rbc25"/>
</dbReference>
<evidence type="ECO:0000256" key="4">
    <source>
        <dbReference type="ARBA" id="ARBA00023163"/>
    </source>
</evidence>
<comment type="caution">
    <text evidence="6">The sequence shown here is derived from an EMBL/GenBank/DDBJ whole genome shotgun (WGS) entry which is preliminary data.</text>
</comment>
<dbReference type="PANTHER" id="PTHR12709:SF1">
    <property type="entry name" value="DNA-DIRECTED RNA POLYMERASE III SUBUNIT RPC8"/>
    <property type="match status" value="1"/>
</dbReference>
<dbReference type="Pfam" id="PF08292">
    <property type="entry name" value="RNA_pol_Rbc25"/>
    <property type="match status" value="1"/>
</dbReference>